<dbReference type="CDD" id="cd03135">
    <property type="entry name" value="GATase1_DJ-1"/>
    <property type="match status" value="1"/>
</dbReference>
<dbReference type="AlphaFoldDB" id="A0A0R1XGX7"/>
<evidence type="ECO:0000259" key="1">
    <source>
        <dbReference type="Pfam" id="PF01965"/>
    </source>
</evidence>
<dbReference type="NCBIfam" id="TIGR01383">
    <property type="entry name" value="not_thiJ"/>
    <property type="match status" value="1"/>
</dbReference>
<dbReference type="Pfam" id="PF01965">
    <property type="entry name" value="DJ-1_PfpI"/>
    <property type="match status" value="1"/>
</dbReference>
<dbReference type="InterPro" id="IPR006287">
    <property type="entry name" value="DJ-1"/>
</dbReference>
<sequence length="193" mass="20984">MIFVSRVAVVFAPGCEEVEGLSVVDVLRRMGVDTTMVGLENKQVPGAHGIELTCDTTLDDHLLDYDIVAFPGGRGGAEKLGANQQLADLMQKRNAAGKWDAAMCAAPTALAKYGLLDGCDYTCFPGFEKQISQVAKNAHFKEDITVVDVGHKIITSRGPATAWAFAYQIAEVLGLDTKQIKHEMLYDYLMTQK</sequence>
<dbReference type="STRING" id="1423782.FD32_GL000122"/>
<dbReference type="GO" id="GO:0005737">
    <property type="term" value="C:cytoplasm"/>
    <property type="evidence" value="ECO:0007669"/>
    <property type="project" value="TreeGrafter"/>
</dbReference>
<dbReference type="EMBL" id="AZGM01000064">
    <property type="protein sequence ID" value="KRM27161.1"/>
    <property type="molecule type" value="Genomic_DNA"/>
</dbReference>
<dbReference type="InterPro" id="IPR002818">
    <property type="entry name" value="DJ-1/PfpI"/>
</dbReference>
<name>A0A0R1XGX7_9LACO</name>
<dbReference type="PANTHER" id="PTHR48094:SF12">
    <property type="entry name" value="PARKINSON DISEASE PROTEIN 7 HOMOLOG"/>
    <property type="match status" value="1"/>
</dbReference>
<dbReference type="Proteomes" id="UP000051412">
    <property type="component" value="Unassembled WGS sequence"/>
</dbReference>
<comment type="caution">
    <text evidence="2">The sequence shown here is derived from an EMBL/GenBank/DDBJ whole genome shotgun (WGS) entry which is preliminary data.</text>
</comment>
<proteinExistence type="predicted"/>
<organism evidence="2 3">
    <name type="scientific">Limosilactobacillus panis DSM 6035</name>
    <dbReference type="NCBI Taxonomy" id="1423782"/>
    <lineage>
        <taxon>Bacteria</taxon>
        <taxon>Bacillati</taxon>
        <taxon>Bacillota</taxon>
        <taxon>Bacilli</taxon>
        <taxon>Lactobacillales</taxon>
        <taxon>Lactobacillaceae</taxon>
        <taxon>Limosilactobacillus</taxon>
    </lineage>
</organism>
<accession>A0A0R1XGX7</accession>
<evidence type="ECO:0000313" key="2">
    <source>
        <dbReference type="EMBL" id="KRM27161.1"/>
    </source>
</evidence>
<protein>
    <submittedName>
        <fullName evidence="2">DJ-1 family protein</fullName>
    </submittedName>
</protein>
<gene>
    <name evidence="2" type="ORF">FD32_GL000122</name>
</gene>
<evidence type="ECO:0000313" key="3">
    <source>
        <dbReference type="Proteomes" id="UP000051412"/>
    </source>
</evidence>
<dbReference type="Gene3D" id="3.40.50.880">
    <property type="match status" value="1"/>
</dbReference>
<dbReference type="InterPro" id="IPR029062">
    <property type="entry name" value="Class_I_gatase-like"/>
</dbReference>
<dbReference type="PATRIC" id="fig|1423782.4.peg.121"/>
<dbReference type="PANTHER" id="PTHR48094">
    <property type="entry name" value="PROTEIN/NUCLEIC ACID DEGLYCASE DJ-1-RELATED"/>
    <property type="match status" value="1"/>
</dbReference>
<dbReference type="SUPFAM" id="SSF52317">
    <property type="entry name" value="Class I glutamine amidotransferase-like"/>
    <property type="match status" value="1"/>
</dbReference>
<dbReference type="InterPro" id="IPR050325">
    <property type="entry name" value="Prot/Nucl_acid_deglycase"/>
</dbReference>
<keyword evidence="3" id="KW-1185">Reference proteome</keyword>
<reference evidence="2 3" key="1">
    <citation type="journal article" date="2015" name="Genome Announc.">
        <title>Expanding the biotechnology potential of lactobacilli through comparative genomics of 213 strains and associated genera.</title>
        <authorList>
            <person name="Sun Z."/>
            <person name="Harris H.M."/>
            <person name="McCann A."/>
            <person name="Guo C."/>
            <person name="Argimon S."/>
            <person name="Zhang W."/>
            <person name="Yang X."/>
            <person name="Jeffery I.B."/>
            <person name="Cooney J.C."/>
            <person name="Kagawa T.F."/>
            <person name="Liu W."/>
            <person name="Song Y."/>
            <person name="Salvetti E."/>
            <person name="Wrobel A."/>
            <person name="Rasinkangas P."/>
            <person name="Parkhill J."/>
            <person name="Rea M.C."/>
            <person name="O'Sullivan O."/>
            <person name="Ritari J."/>
            <person name="Douillard F.P."/>
            <person name="Paul Ross R."/>
            <person name="Yang R."/>
            <person name="Briner A.E."/>
            <person name="Felis G.E."/>
            <person name="de Vos W.M."/>
            <person name="Barrangou R."/>
            <person name="Klaenhammer T.R."/>
            <person name="Caufield P.W."/>
            <person name="Cui Y."/>
            <person name="Zhang H."/>
            <person name="O'Toole P.W."/>
        </authorList>
    </citation>
    <scope>NUCLEOTIDE SEQUENCE [LARGE SCALE GENOMIC DNA]</scope>
    <source>
        <strain evidence="2 3">DSM 6035</strain>
    </source>
</reference>
<feature type="domain" description="DJ-1/PfpI" evidence="1">
    <location>
        <begin position="6"/>
        <end position="171"/>
    </location>
</feature>